<evidence type="ECO:0000313" key="2">
    <source>
        <dbReference type="Proteomes" id="UP001056120"/>
    </source>
</evidence>
<accession>A0ACB9A4G2</accession>
<proteinExistence type="predicted"/>
<gene>
    <name evidence="1" type="ORF">L1987_75360</name>
</gene>
<reference evidence="2" key="1">
    <citation type="journal article" date="2022" name="Mol. Ecol. Resour.">
        <title>The genomes of chicory, endive, great burdock and yacon provide insights into Asteraceae palaeo-polyploidization history and plant inulin production.</title>
        <authorList>
            <person name="Fan W."/>
            <person name="Wang S."/>
            <person name="Wang H."/>
            <person name="Wang A."/>
            <person name="Jiang F."/>
            <person name="Liu H."/>
            <person name="Zhao H."/>
            <person name="Xu D."/>
            <person name="Zhang Y."/>
        </authorList>
    </citation>
    <scope>NUCLEOTIDE SEQUENCE [LARGE SCALE GENOMIC DNA]</scope>
    <source>
        <strain evidence="2">cv. Yunnan</strain>
    </source>
</reference>
<evidence type="ECO:0000313" key="1">
    <source>
        <dbReference type="EMBL" id="KAI3705127.1"/>
    </source>
</evidence>
<name>A0ACB9A4G2_9ASTR</name>
<organism evidence="1 2">
    <name type="scientific">Smallanthus sonchifolius</name>
    <dbReference type="NCBI Taxonomy" id="185202"/>
    <lineage>
        <taxon>Eukaryota</taxon>
        <taxon>Viridiplantae</taxon>
        <taxon>Streptophyta</taxon>
        <taxon>Embryophyta</taxon>
        <taxon>Tracheophyta</taxon>
        <taxon>Spermatophyta</taxon>
        <taxon>Magnoliopsida</taxon>
        <taxon>eudicotyledons</taxon>
        <taxon>Gunneridae</taxon>
        <taxon>Pentapetalae</taxon>
        <taxon>asterids</taxon>
        <taxon>campanulids</taxon>
        <taxon>Asterales</taxon>
        <taxon>Asteraceae</taxon>
        <taxon>Asteroideae</taxon>
        <taxon>Heliantheae alliance</taxon>
        <taxon>Millerieae</taxon>
        <taxon>Smallanthus</taxon>
    </lineage>
</organism>
<keyword evidence="2" id="KW-1185">Reference proteome</keyword>
<sequence length="413" mass="45329">MSYRESVVKDSVSCFGPRKSITIDSEGQLYPEHVMGRSVLGEARVIESLCNCKVMLDAGGYKEAEILYWQYIPFDRIADLKVVGVPFQLRDNNTFDKVRELFGKTIFPSEFTWSDVDISSRVCLVLTTSGARIEEEVNMIWKNESHSIWVVEELNSWVPSFWGGGGEQSSSYSSSRMDAEPPNGNGAKVEEGEIVADEDSGGRPGKPPVIIDQETLGNEPTEVEQVENLAAACLHGEGTWSHMGNNENLLVDGNGNFVGITSARNFHNMGHFNMGKSISSEPNKQIGHASYSFNSRSRKRPRRARSPREYNSNCNSGESVPDLNSPCSNSALPVFRLPIPDTVISSSGDGVVDEVVPNSMDVGVGDGNLDETELSFEVEETVRVGACLGIDLQERRDQVRSLIKGDGVCNVHP</sequence>
<dbReference type="Proteomes" id="UP001056120">
    <property type="component" value="Linkage Group LG25"/>
</dbReference>
<protein>
    <submittedName>
        <fullName evidence="1">Uncharacterized protein</fullName>
    </submittedName>
</protein>
<reference evidence="1 2" key="2">
    <citation type="journal article" date="2022" name="Mol. Ecol. Resour.">
        <title>The genomes of chicory, endive, great burdock and yacon provide insights into Asteraceae paleo-polyploidization history and plant inulin production.</title>
        <authorList>
            <person name="Fan W."/>
            <person name="Wang S."/>
            <person name="Wang H."/>
            <person name="Wang A."/>
            <person name="Jiang F."/>
            <person name="Liu H."/>
            <person name="Zhao H."/>
            <person name="Xu D."/>
            <person name="Zhang Y."/>
        </authorList>
    </citation>
    <scope>NUCLEOTIDE SEQUENCE [LARGE SCALE GENOMIC DNA]</scope>
    <source>
        <strain evidence="2">cv. Yunnan</strain>
        <tissue evidence="1">Leaves</tissue>
    </source>
</reference>
<dbReference type="EMBL" id="CM042042">
    <property type="protein sequence ID" value="KAI3705127.1"/>
    <property type="molecule type" value="Genomic_DNA"/>
</dbReference>
<comment type="caution">
    <text evidence="1">The sequence shown here is derived from an EMBL/GenBank/DDBJ whole genome shotgun (WGS) entry which is preliminary data.</text>
</comment>